<feature type="non-terminal residue" evidence="1">
    <location>
        <position position="1"/>
    </location>
</feature>
<sequence>SSRLPSSNSNIGYVQ</sequence>
<protein>
    <submittedName>
        <fullName evidence="1">Uncharacterized protein</fullName>
    </submittedName>
</protein>
<dbReference type="EMBL" id="CAACVG010012795">
    <property type="protein sequence ID" value="VEN60860.1"/>
    <property type="molecule type" value="Genomic_DNA"/>
</dbReference>
<name>A0A653DKV4_CALMS</name>
<dbReference type="OrthoDB" id="10264956at2759"/>
<proteinExistence type="predicted"/>
<reference evidence="1 2" key="1">
    <citation type="submission" date="2019-01" db="EMBL/GenBank/DDBJ databases">
        <authorList>
            <person name="Sayadi A."/>
        </authorList>
    </citation>
    <scope>NUCLEOTIDE SEQUENCE [LARGE SCALE GENOMIC DNA]</scope>
</reference>
<accession>A0A653DKV4</accession>
<evidence type="ECO:0000313" key="2">
    <source>
        <dbReference type="Proteomes" id="UP000410492"/>
    </source>
</evidence>
<keyword evidence="2" id="KW-1185">Reference proteome</keyword>
<dbReference type="Proteomes" id="UP000410492">
    <property type="component" value="Unassembled WGS sequence"/>
</dbReference>
<organism evidence="1 2">
    <name type="scientific">Callosobruchus maculatus</name>
    <name type="common">Southern cowpea weevil</name>
    <name type="synonym">Pulse bruchid</name>
    <dbReference type="NCBI Taxonomy" id="64391"/>
    <lineage>
        <taxon>Eukaryota</taxon>
        <taxon>Metazoa</taxon>
        <taxon>Ecdysozoa</taxon>
        <taxon>Arthropoda</taxon>
        <taxon>Hexapoda</taxon>
        <taxon>Insecta</taxon>
        <taxon>Pterygota</taxon>
        <taxon>Neoptera</taxon>
        <taxon>Endopterygota</taxon>
        <taxon>Coleoptera</taxon>
        <taxon>Polyphaga</taxon>
        <taxon>Cucujiformia</taxon>
        <taxon>Chrysomeloidea</taxon>
        <taxon>Chrysomelidae</taxon>
        <taxon>Bruchinae</taxon>
        <taxon>Bruchini</taxon>
        <taxon>Callosobruchus</taxon>
    </lineage>
</organism>
<gene>
    <name evidence="1" type="ORF">CALMAC_LOCUS18423</name>
</gene>
<evidence type="ECO:0000313" key="1">
    <source>
        <dbReference type="EMBL" id="VEN60860.1"/>
    </source>
</evidence>